<keyword evidence="1" id="KW-0862">Zinc</keyword>
<gene>
    <name evidence="6" type="ORF">PMACD_LOCUS16066</name>
</gene>
<keyword evidence="1" id="KW-0863">Zinc-finger</keyword>
<dbReference type="Pfam" id="PF14529">
    <property type="entry name" value="Exo_endo_phos_2"/>
    <property type="match status" value="1"/>
</dbReference>
<evidence type="ECO:0000259" key="4">
    <source>
        <dbReference type="PROSITE" id="PS50158"/>
    </source>
</evidence>
<sequence>MDDYSSESSISGVAKTRKRSFFKEPLDVDGISASDTETEQSVSRRETVKKKPSSHCVGIGKARKAFKEAKEEAAEVAFERQLRSKTFRKEAGKKSVIKPSFLLDEDIESLGAVDIRQRAEIRTAKLLEFAKNPGSLTEPHSDDLQKAAEDLQEIIKCLTSRSVAEETRRLQADNKRLRNHVADLEGSLKALRREFSERSAPFSEVNPSQDPNFLKTIINEIQGEVMRSVGAMIDAKLAGMEDRLLPANIIRPPLAASKEREHARPVGSSINVLPVAGATNNPNEMLEGLCPTPSCSQEQDGAWTSVVAHPKRKSKILSTPADMATVPSAVSEARKKVKLSAPRSAAVVIKLQQEAADRGVTYAGILKKARDNVVLADLGVTEVRIRETATGARIIEIPGTQSAEKASQLAEKLRSVLAEEVRVETPVKRAALRIGGLDDSVSVQEVIAAIAAKGECEVDVIKASALVRGQGGNNIVFVQCPVTAAKKVTEGRLLVGWSSAHIQVIEDGPLRCYKCLGLGHISVKCPSDVDRSTLCFRCGKNGHQSATCTAAVAHCSVCGDAGKPADHIMRGRKCNPPIVKAKMVHLARGISTINQALPREANINHCARAQDLLLQTRAEWDTDITVVSEPYFVPSPSHWLEDLSGLVCIIARPGGYPLILKDRGIGYVVAEWNGLIIVAVYFSPNRELSEFLTFLDHLCLPIQRAQLPVIVLGDFNARSQIWGDSLTNDRGKAVEEWYTELGLFLLNRGNVPTCVRAQGQSLVDLTFSSPSLASSVQNWKVAEDIETLSDHRYIRFNIFKSQRRYEVGVNRQAFPRWVLSSLNKDLAEEAAIVQAWCAPAIWPTDVNEAASRLRHAAKAISNASMSKWRRQPPRRMVHWWNENIAYLREMCNSARRAYLRNRRRHRRDAAQEQRLHSQFVEHKKALQLAISQAKDKAHSEFLESLNQDPWGRPYRLVRNKLQAGGPSLTETLRSDFVARIVSELFPADPNIVPPRMTSDIRPEIENEIPLVSDVEFANVVDRLKKRRRAPGPDGIHGRILAIAVEYLEGEMRESFNLCFLTGQFPQLWKEGRLCLLRKPGRPQDTSSAYRPIVLLNEVGKLLERIIVWRLSQHISVVGPDLADAQYGFRVGRSTLEAIGALKHFTMEAVRSGGKALAVSLDISNAFNSLPFTVIMEALRFHGVPLYLQNLVRSYLEDRKILYVNDSGELVRWPMKCGVPQGSVLGPLLWNIGYDWVLRGTLLPKLKLFCYADDTLIVAQGRDFQEVVRLVEVGTSLVVDRIGLLGLKVALEKTSALLFHGPRGGPPSRASIIVNEVRVSVGRNMKYLGLILDGRWKFEDHFKALGSRLVGAAGALSRLLPNIGGPDERCRRLYCGVIRSMALYGAPVWQDSLTLTNKILLRRPQRVVARRIVRCYRTVSFTACCILAGTPPWELEAEALTLVYNHRMESRAEGIYPGVEEVENLRRLARSATMQKWYQDLANPAAGHRTVEAIRPVLNDWANRKSGALTFRLVQVLTGHGCFGRYLHDIVRREPTPSCLECGANDDTAQHTLEDCPQWFQIRHNLSFVMGNNLALPCVVQKMVGSVEVWNAVVSFCEHVMLQKETAERERERFRTNPRGRRRGVNRRRYAHLLPPM</sequence>
<dbReference type="InterPro" id="IPR001878">
    <property type="entry name" value="Znf_CCHC"/>
</dbReference>
<dbReference type="GO" id="GO:0008270">
    <property type="term" value="F:zinc ion binding"/>
    <property type="evidence" value="ECO:0007669"/>
    <property type="project" value="UniProtKB-KW"/>
</dbReference>
<evidence type="ECO:0000256" key="2">
    <source>
        <dbReference type="SAM" id="Coils"/>
    </source>
</evidence>
<dbReference type="InterPro" id="IPR000477">
    <property type="entry name" value="RT_dom"/>
</dbReference>
<dbReference type="Pfam" id="PF00078">
    <property type="entry name" value="RVT_1"/>
    <property type="match status" value="1"/>
</dbReference>
<feature type="region of interest" description="Disordered" evidence="3">
    <location>
        <begin position="32"/>
        <end position="54"/>
    </location>
</feature>
<dbReference type="CDD" id="cd01650">
    <property type="entry name" value="RT_nLTR_like"/>
    <property type="match status" value="1"/>
</dbReference>
<feature type="domain" description="CCHC-type" evidence="4">
    <location>
        <begin position="535"/>
        <end position="548"/>
    </location>
</feature>
<dbReference type="CDD" id="cd09077">
    <property type="entry name" value="R1-I-EN"/>
    <property type="match status" value="1"/>
</dbReference>
<keyword evidence="1" id="KW-0479">Metal-binding</keyword>
<dbReference type="Gene3D" id="3.60.10.10">
    <property type="entry name" value="Endonuclease/exonuclease/phosphatase"/>
    <property type="match status" value="1"/>
</dbReference>
<accession>A0A821Y9R4</accession>
<dbReference type="GO" id="GO:0003676">
    <property type="term" value="F:nucleic acid binding"/>
    <property type="evidence" value="ECO:0007669"/>
    <property type="project" value="InterPro"/>
</dbReference>
<keyword evidence="7" id="KW-1185">Reference proteome</keyword>
<feature type="coiled-coil region" evidence="2">
    <location>
        <begin position="141"/>
        <end position="194"/>
    </location>
</feature>
<evidence type="ECO:0000256" key="1">
    <source>
        <dbReference type="PROSITE-ProRule" id="PRU00047"/>
    </source>
</evidence>
<organism evidence="6 7">
    <name type="scientific">Pieris macdunnoughi</name>
    <dbReference type="NCBI Taxonomy" id="345717"/>
    <lineage>
        <taxon>Eukaryota</taxon>
        <taxon>Metazoa</taxon>
        <taxon>Ecdysozoa</taxon>
        <taxon>Arthropoda</taxon>
        <taxon>Hexapoda</taxon>
        <taxon>Insecta</taxon>
        <taxon>Pterygota</taxon>
        <taxon>Neoptera</taxon>
        <taxon>Endopterygota</taxon>
        <taxon>Lepidoptera</taxon>
        <taxon>Glossata</taxon>
        <taxon>Ditrysia</taxon>
        <taxon>Papilionoidea</taxon>
        <taxon>Pieridae</taxon>
        <taxon>Pierinae</taxon>
        <taxon>Pieris</taxon>
    </lineage>
</organism>
<feature type="domain" description="Reverse transcriptase" evidence="5">
    <location>
        <begin position="1057"/>
        <end position="1331"/>
    </location>
</feature>
<dbReference type="OrthoDB" id="415822at2759"/>
<dbReference type="SMART" id="SM00343">
    <property type="entry name" value="ZnF_C2HC"/>
    <property type="match status" value="2"/>
</dbReference>
<feature type="domain" description="CCHC-type" evidence="4">
    <location>
        <begin position="511"/>
        <end position="527"/>
    </location>
</feature>
<protein>
    <recommendedName>
        <fullName evidence="8">Reverse transcriptase</fullName>
    </recommendedName>
</protein>
<dbReference type="Gene3D" id="4.10.60.10">
    <property type="entry name" value="Zinc finger, CCHC-type"/>
    <property type="match status" value="1"/>
</dbReference>
<dbReference type="InterPro" id="IPR036875">
    <property type="entry name" value="Znf_CCHC_sf"/>
</dbReference>
<evidence type="ECO:0000256" key="3">
    <source>
        <dbReference type="SAM" id="MobiDB-lite"/>
    </source>
</evidence>
<reference evidence="6" key="1">
    <citation type="submission" date="2021-02" db="EMBL/GenBank/DDBJ databases">
        <authorList>
            <person name="Steward A R."/>
        </authorList>
    </citation>
    <scope>NUCLEOTIDE SEQUENCE</scope>
</reference>
<dbReference type="InterPro" id="IPR036691">
    <property type="entry name" value="Endo/exonu/phosph_ase_sf"/>
</dbReference>
<dbReference type="PANTHER" id="PTHR19446">
    <property type="entry name" value="REVERSE TRANSCRIPTASES"/>
    <property type="match status" value="1"/>
</dbReference>
<dbReference type="SUPFAM" id="SSF57756">
    <property type="entry name" value="Retrovirus zinc finger-like domains"/>
    <property type="match status" value="1"/>
</dbReference>
<dbReference type="GO" id="GO:0003824">
    <property type="term" value="F:catalytic activity"/>
    <property type="evidence" value="ECO:0007669"/>
    <property type="project" value="InterPro"/>
</dbReference>
<name>A0A821Y9R4_9NEOP</name>
<dbReference type="PROSITE" id="PS50878">
    <property type="entry name" value="RT_POL"/>
    <property type="match status" value="1"/>
</dbReference>
<dbReference type="PROSITE" id="PS50158">
    <property type="entry name" value="ZF_CCHC"/>
    <property type="match status" value="2"/>
</dbReference>
<dbReference type="SUPFAM" id="SSF56672">
    <property type="entry name" value="DNA/RNA polymerases"/>
    <property type="match status" value="1"/>
</dbReference>
<dbReference type="Proteomes" id="UP000663880">
    <property type="component" value="Unassembled WGS sequence"/>
</dbReference>
<dbReference type="GO" id="GO:0071897">
    <property type="term" value="P:DNA biosynthetic process"/>
    <property type="evidence" value="ECO:0007669"/>
    <property type="project" value="UniProtKB-ARBA"/>
</dbReference>
<dbReference type="InterPro" id="IPR005135">
    <property type="entry name" value="Endo/exonuclease/phosphatase"/>
</dbReference>
<evidence type="ECO:0000259" key="5">
    <source>
        <dbReference type="PROSITE" id="PS50878"/>
    </source>
</evidence>
<proteinExistence type="predicted"/>
<evidence type="ECO:0000313" key="6">
    <source>
        <dbReference type="EMBL" id="CAF4954672.1"/>
    </source>
</evidence>
<dbReference type="SUPFAM" id="SSF56219">
    <property type="entry name" value="DNase I-like"/>
    <property type="match status" value="1"/>
</dbReference>
<evidence type="ECO:0000313" key="7">
    <source>
        <dbReference type="Proteomes" id="UP000663880"/>
    </source>
</evidence>
<keyword evidence="2" id="KW-0175">Coiled coil</keyword>
<evidence type="ECO:0008006" key="8">
    <source>
        <dbReference type="Google" id="ProtNLM"/>
    </source>
</evidence>
<dbReference type="EMBL" id="CAJOBZ010000077">
    <property type="protein sequence ID" value="CAF4954672.1"/>
    <property type="molecule type" value="Genomic_DNA"/>
</dbReference>
<dbReference type="InterPro" id="IPR043502">
    <property type="entry name" value="DNA/RNA_pol_sf"/>
</dbReference>
<comment type="caution">
    <text evidence="6">The sequence shown here is derived from an EMBL/GenBank/DDBJ whole genome shotgun (WGS) entry which is preliminary data.</text>
</comment>